<accession>A0A7W9PGD1</accession>
<organism evidence="1 2">
    <name type="scientific">Nocardia transvalensis</name>
    <dbReference type="NCBI Taxonomy" id="37333"/>
    <lineage>
        <taxon>Bacteria</taxon>
        <taxon>Bacillati</taxon>
        <taxon>Actinomycetota</taxon>
        <taxon>Actinomycetes</taxon>
        <taxon>Mycobacteriales</taxon>
        <taxon>Nocardiaceae</taxon>
        <taxon>Nocardia</taxon>
    </lineage>
</organism>
<dbReference type="EMBL" id="JACHIT010000001">
    <property type="protein sequence ID" value="MBB5915113.1"/>
    <property type="molecule type" value="Genomic_DNA"/>
</dbReference>
<sequence>MTDAIRTTAVTTTVTSPPRLVHRVGILDVTREYGITAVYERIAQLRASGQRHAALAIEQELRDAQAVSPGAA</sequence>
<evidence type="ECO:0000313" key="2">
    <source>
        <dbReference type="Proteomes" id="UP000540412"/>
    </source>
</evidence>
<evidence type="ECO:0000313" key="1">
    <source>
        <dbReference type="EMBL" id="MBB5915113.1"/>
    </source>
</evidence>
<comment type="caution">
    <text evidence="1">The sequence shown here is derived from an EMBL/GenBank/DDBJ whole genome shotgun (WGS) entry which is preliminary data.</text>
</comment>
<reference evidence="1 2" key="1">
    <citation type="submission" date="2020-08" db="EMBL/GenBank/DDBJ databases">
        <title>Sequencing the genomes of 1000 actinobacteria strains.</title>
        <authorList>
            <person name="Klenk H.-P."/>
        </authorList>
    </citation>
    <scope>NUCLEOTIDE SEQUENCE [LARGE SCALE GENOMIC DNA]</scope>
    <source>
        <strain evidence="1 2">DSM 43582</strain>
    </source>
</reference>
<proteinExistence type="predicted"/>
<protein>
    <submittedName>
        <fullName evidence="1">Uncharacterized protein</fullName>
    </submittedName>
</protein>
<keyword evidence="2" id="KW-1185">Reference proteome</keyword>
<dbReference type="Proteomes" id="UP000540412">
    <property type="component" value="Unassembled WGS sequence"/>
</dbReference>
<name>A0A7W9PGD1_9NOCA</name>
<dbReference type="RefSeq" id="WP_040746742.1">
    <property type="nucleotide sequence ID" value="NZ_JACHIT010000001.1"/>
</dbReference>
<gene>
    <name evidence="1" type="ORF">BJY24_003980</name>
</gene>
<dbReference type="AlphaFoldDB" id="A0A7W9PGD1"/>